<accession>U2ZUK2</accession>
<dbReference type="Gene3D" id="3.40.50.300">
    <property type="entry name" value="P-loop containing nucleotide triphosphate hydrolases"/>
    <property type="match status" value="1"/>
</dbReference>
<proteinExistence type="predicted"/>
<evidence type="ECO:0000313" key="3">
    <source>
        <dbReference type="EMBL" id="GAD64752.1"/>
    </source>
</evidence>
<name>U2ZUK2_AQUA1</name>
<protein>
    <recommendedName>
        <fullName evidence="2">Zona occludens toxin N-terminal domain-containing protein</fullName>
    </recommendedName>
</protein>
<dbReference type="RefSeq" id="WP_021702825.1">
    <property type="nucleotide sequence ID" value="NZ_BATI01000046.1"/>
</dbReference>
<reference evidence="3" key="1">
    <citation type="submission" date="2024-09" db="EMBL/GenBank/DDBJ databases">
        <title>Whole genome shotgun sequence of Pseudomonas alcaligenes NBRC 14159.</title>
        <authorList>
            <person name="Yoshida I."/>
            <person name="Hosoyama A."/>
            <person name="Tsuchikane K."/>
            <person name="Noguchi M."/>
            <person name="Hirakata S."/>
            <person name="Ando Y."/>
            <person name="Ohji S."/>
            <person name="Yamazoe A."/>
            <person name="Yamazaki S."/>
            <person name="Fujita N."/>
        </authorList>
    </citation>
    <scope>NUCLEOTIDE SEQUENCE</scope>
    <source>
        <strain evidence="3">NBRC 14159</strain>
    </source>
</reference>
<evidence type="ECO:0000259" key="2">
    <source>
        <dbReference type="Pfam" id="PF05707"/>
    </source>
</evidence>
<feature type="region of interest" description="Disordered" evidence="1">
    <location>
        <begin position="245"/>
        <end position="287"/>
    </location>
</feature>
<dbReference type="eggNOG" id="COG4128">
    <property type="taxonomic scope" value="Bacteria"/>
</dbReference>
<dbReference type="OrthoDB" id="8809170at2"/>
<sequence length="390" mass="44663">MIFGNEGMPGSGKSLDAMQHILDSLNAGRTIITNIHGINHKAISEYLAVPLPTVERLLVCLIPPDELDEDEKVRWIKAEFLKRQVPDCLWIWDEINQFWPPDRQPLPAEWSKFITEHRHLGIDVLVMGQDLAELHATWRKRLQRYTRFTKLDMQGKDDQFHWASFTNVGRNKYRKMSDGKKPYNKAFFGFYSSVRATTTNLDNYKDGRFSVFQTKHKMYALGFAGVLAWSLYTVVGFFTPEDAEAEPVTAQEQPQEPASAPKVADATTSTEKPTEAPPEAAKEPPERKPIDYLDKFALKYQLRLSGVMDRLNPEPGQAAFEFRLDFVDESYRLKERMTRKDVASLGWAIERHDYGILISKDGVEYVARAWPLDNWGKVPQQTITAIKPGP</sequence>
<gene>
    <name evidence="3" type="ORF">PA6_046_00360</name>
</gene>
<evidence type="ECO:0000313" key="4">
    <source>
        <dbReference type="Proteomes" id="UP000016560"/>
    </source>
</evidence>
<dbReference type="AlphaFoldDB" id="U2ZUK2"/>
<dbReference type="Pfam" id="PF05707">
    <property type="entry name" value="Zot"/>
    <property type="match status" value="1"/>
</dbReference>
<evidence type="ECO:0000256" key="1">
    <source>
        <dbReference type="SAM" id="MobiDB-lite"/>
    </source>
</evidence>
<dbReference type="Proteomes" id="UP000016560">
    <property type="component" value="Unassembled WGS sequence"/>
</dbReference>
<feature type="domain" description="Zona occludens toxin N-terminal" evidence="2">
    <location>
        <begin position="1"/>
        <end position="193"/>
    </location>
</feature>
<keyword evidence="4" id="KW-1185">Reference proteome</keyword>
<dbReference type="InterPro" id="IPR027417">
    <property type="entry name" value="P-loop_NTPase"/>
</dbReference>
<comment type="caution">
    <text evidence="3">The sequence shown here is derived from an EMBL/GenBank/DDBJ whole genome shotgun (WGS) entry which is preliminary data.</text>
</comment>
<dbReference type="EMBL" id="BATI01000046">
    <property type="protein sequence ID" value="GAD64752.1"/>
    <property type="molecule type" value="Genomic_DNA"/>
</dbReference>
<dbReference type="InterPro" id="IPR008900">
    <property type="entry name" value="Zot_N"/>
</dbReference>
<organism evidence="3 4">
    <name type="scientific">Aquipseudomonas alcaligenes (strain ATCC 14909 / DSM 50342 / CCUG 1425 / JCM 20561 / NBRC 14159 / NCIMB 9945 / NCTC 10367 / 1577)</name>
    <name type="common">Pseudomonas alcaligenes</name>
    <dbReference type="NCBI Taxonomy" id="1215092"/>
    <lineage>
        <taxon>Bacteria</taxon>
        <taxon>Pseudomonadati</taxon>
        <taxon>Pseudomonadota</taxon>
        <taxon>Gammaproteobacteria</taxon>
        <taxon>Pseudomonadales</taxon>
        <taxon>Pseudomonadaceae</taxon>
        <taxon>Aquipseudomonas</taxon>
    </lineage>
</organism>